<evidence type="ECO:0000313" key="2">
    <source>
        <dbReference type="Proteomes" id="UP001281410"/>
    </source>
</evidence>
<gene>
    <name evidence="1" type="ORF">Dsin_019581</name>
</gene>
<dbReference type="AlphaFoldDB" id="A0AAE0A7T8"/>
<reference evidence="1" key="1">
    <citation type="journal article" date="2023" name="Plant J.">
        <title>Genome sequences and population genomics provide insights into the demographic history, inbreeding, and mutation load of two 'living fossil' tree species of Dipteronia.</title>
        <authorList>
            <person name="Feng Y."/>
            <person name="Comes H.P."/>
            <person name="Chen J."/>
            <person name="Zhu S."/>
            <person name="Lu R."/>
            <person name="Zhang X."/>
            <person name="Li P."/>
            <person name="Qiu J."/>
            <person name="Olsen K.M."/>
            <person name="Qiu Y."/>
        </authorList>
    </citation>
    <scope>NUCLEOTIDE SEQUENCE</scope>
    <source>
        <strain evidence="1">NBL</strain>
    </source>
</reference>
<dbReference type="Proteomes" id="UP001281410">
    <property type="component" value="Unassembled WGS sequence"/>
</dbReference>
<comment type="caution">
    <text evidence="1">The sequence shown here is derived from an EMBL/GenBank/DDBJ whole genome shotgun (WGS) entry which is preliminary data.</text>
</comment>
<dbReference type="EMBL" id="JANJYJ010000006">
    <property type="protein sequence ID" value="KAK3205535.1"/>
    <property type="molecule type" value="Genomic_DNA"/>
</dbReference>
<protein>
    <submittedName>
        <fullName evidence="1">Uncharacterized protein</fullName>
    </submittedName>
</protein>
<organism evidence="1 2">
    <name type="scientific">Dipteronia sinensis</name>
    <dbReference type="NCBI Taxonomy" id="43782"/>
    <lineage>
        <taxon>Eukaryota</taxon>
        <taxon>Viridiplantae</taxon>
        <taxon>Streptophyta</taxon>
        <taxon>Embryophyta</taxon>
        <taxon>Tracheophyta</taxon>
        <taxon>Spermatophyta</taxon>
        <taxon>Magnoliopsida</taxon>
        <taxon>eudicotyledons</taxon>
        <taxon>Gunneridae</taxon>
        <taxon>Pentapetalae</taxon>
        <taxon>rosids</taxon>
        <taxon>malvids</taxon>
        <taxon>Sapindales</taxon>
        <taxon>Sapindaceae</taxon>
        <taxon>Hippocastanoideae</taxon>
        <taxon>Acereae</taxon>
        <taxon>Dipteronia</taxon>
    </lineage>
</organism>
<name>A0AAE0A7T8_9ROSI</name>
<keyword evidence="2" id="KW-1185">Reference proteome</keyword>
<proteinExistence type="predicted"/>
<accession>A0AAE0A7T8</accession>
<evidence type="ECO:0000313" key="1">
    <source>
        <dbReference type="EMBL" id="KAK3205535.1"/>
    </source>
</evidence>
<sequence length="107" mass="12480">MISPSQDLEQMFTSKECDGCSWAKKVEGIEIKKIVFNNSFWGSMSYALKTTRPLINVLRMTYSKHLPEMRFIYGVVDKAKEEMDANLGNKEGAYKEIWKIINDTWEF</sequence>